<dbReference type="AlphaFoldDB" id="A0A6N1X5V5"/>
<evidence type="ECO:0000313" key="3">
    <source>
        <dbReference type="EMBL" id="QKV54764.1"/>
    </source>
</evidence>
<evidence type="ECO:0000256" key="1">
    <source>
        <dbReference type="ARBA" id="ARBA00023239"/>
    </source>
</evidence>
<accession>A0A6N1X5V5</accession>
<dbReference type="GO" id="GO:0008684">
    <property type="term" value="F:2-oxopent-4-enoate hydratase activity"/>
    <property type="evidence" value="ECO:0007669"/>
    <property type="project" value="TreeGrafter"/>
</dbReference>
<keyword evidence="4" id="KW-1185">Reference proteome</keyword>
<dbReference type="Proteomes" id="UP000509579">
    <property type="component" value="Chromosome"/>
</dbReference>
<name>A0A6N1X5V5_9BURK</name>
<dbReference type="GO" id="GO:0016787">
    <property type="term" value="F:hydrolase activity"/>
    <property type="evidence" value="ECO:0007669"/>
    <property type="project" value="UniProtKB-KW"/>
</dbReference>
<dbReference type="Pfam" id="PF01557">
    <property type="entry name" value="FAA_hydrolase"/>
    <property type="match status" value="1"/>
</dbReference>
<dbReference type="EMBL" id="CP054840">
    <property type="protein sequence ID" value="QKV54764.1"/>
    <property type="molecule type" value="Genomic_DNA"/>
</dbReference>
<evidence type="ECO:0000259" key="2">
    <source>
        <dbReference type="Pfam" id="PF01557"/>
    </source>
</evidence>
<dbReference type="RefSeq" id="WP_175505561.1">
    <property type="nucleotide sequence ID" value="NZ_CP054840.1"/>
</dbReference>
<dbReference type="KEGG" id="aant:HUK68_18725"/>
<proteinExistence type="predicted"/>
<evidence type="ECO:0000313" key="4">
    <source>
        <dbReference type="Proteomes" id="UP000509579"/>
    </source>
</evidence>
<dbReference type="SUPFAM" id="SSF56529">
    <property type="entry name" value="FAH"/>
    <property type="match status" value="1"/>
</dbReference>
<keyword evidence="1" id="KW-0456">Lyase</keyword>
<organism evidence="3 4">
    <name type="scientific">Comamonas antarctica</name>
    <dbReference type="NCBI Taxonomy" id="2743470"/>
    <lineage>
        <taxon>Bacteria</taxon>
        <taxon>Pseudomonadati</taxon>
        <taxon>Pseudomonadota</taxon>
        <taxon>Betaproteobacteria</taxon>
        <taxon>Burkholderiales</taxon>
        <taxon>Comamonadaceae</taxon>
        <taxon>Comamonas</taxon>
    </lineage>
</organism>
<dbReference type="Gene3D" id="3.90.850.10">
    <property type="entry name" value="Fumarylacetoacetase-like, C-terminal domain"/>
    <property type="match status" value="1"/>
</dbReference>
<dbReference type="InterPro" id="IPR011234">
    <property type="entry name" value="Fumarylacetoacetase-like_C"/>
</dbReference>
<feature type="domain" description="Fumarylacetoacetase-like C-terminal" evidence="2">
    <location>
        <begin position="95"/>
        <end position="252"/>
    </location>
</feature>
<protein>
    <submittedName>
        <fullName evidence="3">Fumarylacetoacetate hydrolase family protein</fullName>
    </submittedName>
</protein>
<keyword evidence="3" id="KW-0378">Hydrolase</keyword>
<dbReference type="InterPro" id="IPR036663">
    <property type="entry name" value="Fumarylacetoacetase_C_sf"/>
</dbReference>
<gene>
    <name evidence="3" type="ORF">HUK68_18725</name>
</gene>
<sequence length="257" mass="27305">MSVEAVTHTLLQARAQAELADALPLADSLSGPEQAYAVQEAVARQLDWFAEGVPRAWKSGGPARGAAMSHAPLPPAGVWPSPARAGGWPLHTRGIEAEIGLRLGQEVSVAKAWQLAPGDCAGLVDAMAVSIEVVESRWLQQFAAPPLLLMADQLCHGALVLGEWQPCDLRHAAPDWTQQVCRMRIGNGEASVHTGTHSLADPAWLLSDWLRHATMQYGTLAAGTVVTTGSWVGLARAQAGDTVHVQFDGIGEAWLQL</sequence>
<dbReference type="PANTHER" id="PTHR30143:SF0">
    <property type="entry name" value="2-KETO-4-PENTENOATE HYDRATASE"/>
    <property type="match status" value="1"/>
</dbReference>
<dbReference type="GO" id="GO:0005737">
    <property type="term" value="C:cytoplasm"/>
    <property type="evidence" value="ECO:0007669"/>
    <property type="project" value="TreeGrafter"/>
</dbReference>
<reference evidence="3 4" key="1">
    <citation type="submission" date="2020-06" db="EMBL/GenBank/DDBJ databases">
        <title>Acidovorax antarctica sp. nov., isolated from Corinth ice sheet soil, Antarctic Fields Peninsula.</title>
        <authorList>
            <person name="Xu Q."/>
            <person name="Peng F."/>
        </authorList>
    </citation>
    <scope>NUCLEOTIDE SEQUENCE [LARGE SCALE GENOMIC DNA]</scope>
    <source>
        <strain evidence="3 4">16-35-5</strain>
    </source>
</reference>
<dbReference type="PANTHER" id="PTHR30143">
    <property type="entry name" value="ACID HYDRATASE"/>
    <property type="match status" value="1"/>
</dbReference>
<dbReference type="InterPro" id="IPR050772">
    <property type="entry name" value="Hydratase-Decarb/MhpD_sf"/>
</dbReference>